<sequence>MDTIVVGRHDLETNIGDEGPVKEQVPHPHYDERIIMERSTTADAAVITLNSSTSVLMEEQNGRNSSVSTFGNQSKGIVVGIVAVTSLKILPPPTPYITRSTETKRPLIHFQFFCPNHHNKMTTNKSVSWGENTTRHRADDDVEALSSGELRTPNGSADLLDGAEDTSASYETIADAGEAPKPKSDKQARLEARLAKRTNKVMSAYKSYLAQIDPSGTPKLKNPKSASGSGSGRRSSDGSNGSNTDMSKREEEALSKVEEARKPYRDNSYDDDDDDDVNTFPTASSLGSGGGCSESGLVKRGWASRGENNPEDPPESSRYCSNNHVEDEFLDYEDIRQKLGLEEDGNYGRGMSYKHAWLRSKRVKRAMYTVLLVVAVIAIIAGVSKHKKNAQLPDWEKELAEVQLEEMQKKEASKEAALSAAGNAKDGSGSASSGNDELTHLNMGIDRPPETPETMEGIVPPPQSNEQTPTKTNGGSTAGHSTSGQSTAHSPYKDAADKYKPIAFDRSKGWDGQTYIASVEFCSEMQDHTICPYEAICPIGPRTQPAGGFKPSGSWIAISDSSNGWVHVGAVDPCVKYDDEYNDPPEWGVDGKEETTRYIMCCQITDSSPKVATSTAEAIVEEVIAGGTSNNGAIQDAASQITTQETSPQAYLDMAEMLEPVWYSRSHGWNGQTYDAAIEFCAAQESRVPCPYTGMCPLGAGKSPLGGIKDEPNGVSYAPIIDSPNSWVAVGEKGVCETYSSLNGGNAPEWGLTGENNEEMTRNVMCCKEPSRNDGTTGVQQDTIVAGNRPVDSIQPQEPAATDTSNAAPVTWAEFLTDSEDYILNTMHPIWFGRKHGYEGTTHDDAVAFCKNVGGMHVCPLEAYCPNGAVVAGQPPLFLKTEAYEGEQWAPTNRDSNSWVLVGTSDGDPSTTCSMHEALHAGKAPAWGLDGTFTSMKENIMCCVDASFSAIEQVVTQEMTTASVNAVTNANADATTAQQSESTSSQQIPTTTSTNNGLDLEIVMQKQLSPLWLGANEGWNGGTHDDALAFCKSIRGQQLCPYSAYCPHGPGMPTMGRHKTDFNSEGEQYAPVFGSANHWVMIGQKDGNSATTCMSHNQLEGGLPDWGMSTDHAEMKKHILCCTIH</sequence>
<proteinExistence type="predicted"/>
<reference evidence="4 5" key="1">
    <citation type="journal article" date="2004" name="Science">
        <title>The genome of the diatom Thalassiosira pseudonana: ecology, evolution, and metabolism.</title>
        <authorList>
            <person name="Armbrust E.V."/>
            <person name="Berges J.A."/>
            <person name="Bowler C."/>
            <person name="Green B.R."/>
            <person name="Martinez D."/>
            <person name="Putnam N.H."/>
            <person name="Zhou S."/>
            <person name="Allen A.E."/>
            <person name="Apt K.E."/>
            <person name="Bechner M."/>
            <person name="Brzezinski M.A."/>
            <person name="Chaal B.K."/>
            <person name="Chiovitti A."/>
            <person name="Davis A.K."/>
            <person name="Demarest M.S."/>
            <person name="Detter J.C."/>
            <person name="Glavina T."/>
            <person name="Goodstein D."/>
            <person name="Hadi M.Z."/>
            <person name="Hellsten U."/>
            <person name="Hildebrand M."/>
            <person name="Jenkins B.D."/>
            <person name="Jurka J."/>
            <person name="Kapitonov V.V."/>
            <person name="Kroger N."/>
            <person name="Lau W.W."/>
            <person name="Lane T.W."/>
            <person name="Larimer F.W."/>
            <person name="Lippmeier J.C."/>
            <person name="Lucas S."/>
            <person name="Medina M."/>
            <person name="Montsant A."/>
            <person name="Obornik M."/>
            <person name="Parker M.S."/>
            <person name="Palenik B."/>
            <person name="Pazour G.J."/>
            <person name="Richardson P.M."/>
            <person name="Rynearson T.A."/>
            <person name="Saito M.A."/>
            <person name="Schwartz D.C."/>
            <person name="Thamatrakoln K."/>
            <person name="Valentin K."/>
            <person name="Vardi A."/>
            <person name="Wilkerson F.P."/>
            <person name="Rokhsar D.S."/>
        </authorList>
    </citation>
    <scope>NUCLEOTIDE SEQUENCE [LARGE SCALE GENOMIC DNA]</scope>
    <source>
        <strain evidence="4 5">CCMP1335</strain>
    </source>
</reference>
<protein>
    <recommendedName>
        <fullName evidence="3">DUF7495 domain-containing protein</fullName>
    </recommendedName>
</protein>
<feature type="region of interest" description="Disordered" evidence="1">
    <location>
        <begin position="410"/>
        <end position="493"/>
    </location>
</feature>
<feature type="domain" description="DUF7495" evidence="3">
    <location>
        <begin position="1012"/>
        <end position="1123"/>
    </location>
</feature>
<evidence type="ECO:0000256" key="1">
    <source>
        <dbReference type="SAM" id="MobiDB-lite"/>
    </source>
</evidence>
<dbReference type="AlphaFoldDB" id="B5YNG0"/>
<evidence type="ECO:0000313" key="4">
    <source>
        <dbReference type="EMBL" id="ACI64624.1"/>
    </source>
</evidence>
<dbReference type="InParanoid" id="B5YNG0"/>
<keyword evidence="2" id="KW-0472">Membrane</keyword>
<dbReference type="eggNOG" id="ENOG502SGDC">
    <property type="taxonomic scope" value="Eukaryota"/>
</dbReference>
<dbReference type="Pfam" id="PF24325">
    <property type="entry name" value="DUF7495"/>
    <property type="match status" value="4"/>
</dbReference>
<dbReference type="RefSeq" id="XP_002295907.1">
    <property type="nucleotide sequence ID" value="XM_002295871.1"/>
</dbReference>
<dbReference type="EMBL" id="CP001160">
    <property type="protein sequence ID" value="ACI64624.1"/>
    <property type="molecule type" value="Genomic_DNA"/>
</dbReference>
<feature type="compositionally biased region" description="Low complexity" evidence="1">
    <location>
        <begin position="973"/>
        <end position="994"/>
    </location>
</feature>
<evidence type="ECO:0000259" key="3">
    <source>
        <dbReference type="Pfam" id="PF24325"/>
    </source>
</evidence>
<dbReference type="InterPro" id="IPR055918">
    <property type="entry name" value="DUF7495"/>
</dbReference>
<organism evidence="4 5">
    <name type="scientific">Thalassiosira pseudonana</name>
    <name type="common">Marine diatom</name>
    <name type="synonym">Cyclotella nana</name>
    <dbReference type="NCBI Taxonomy" id="35128"/>
    <lineage>
        <taxon>Eukaryota</taxon>
        <taxon>Sar</taxon>
        <taxon>Stramenopiles</taxon>
        <taxon>Ochrophyta</taxon>
        <taxon>Bacillariophyta</taxon>
        <taxon>Coscinodiscophyceae</taxon>
        <taxon>Thalassiosirophycidae</taxon>
        <taxon>Thalassiosirales</taxon>
        <taxon>Thalassiosiraceae</taxon>
        <taxon>Thalassiosira</taxon>
    </lineage>
</organism>
<dbReference type="GO" id="GO:0005615">
    <property type="term" value="C:extracellular space"/>
    <property type="evidence" value="ECO:0000318"/>
    <property type="project" value="GO_Central"/>
</dbReference>
<evidence type="ECO:0000256" key="2">
    <source>
        <dbReference type="SAM" id="Phobius"/>
    </source>
</evidence>
<feature type="compositionally biased region" description="Low complexity" evidence="1">
    <location>
        <begin position="415"/>
        <end position="425"/>
    </location>
</feature>
<feature type="compositionally biased region" description="Polar residues" evidence="1">
    <location>
        <begin position="464"/>
        <end position="489"/>
    </location>
</feature>
<keyword evidence="2" id="KW-0812">Transmembrane</keyword>
<dbReference type="Proteomes" id="UP000001449">
    <property type="component" value="Chromosome 7"/>
</dbReference>
<keyword evidence="2" id="KW-1133">Transmembrane helix</keyword>
<reference evidence="4 5" key="2">
    <citation type="journal article" date="2008" name="Nature">
        <title>The Phaeodactylum genome reveals the evolutionary history of diatom genomes.</title>
        <authorList>
            <person name="Bowler C."/>
            <person name="Allen A.E."/>
            <person name="Badger J.H."/>
            <person name="Grimwood J."/>
            <person name="Jabbari K."/>
            <person name="Kuo A."/>
            <person name="Maheswari U."/>
            <person name="Martens C."/>
            <person name="Maumus F."/>
            <person name="Otillar R.P."/>
            <person name="Rayko E."/>
            <person name="Salamov A."/>
            <person name="Vandepoele K."/>
            <person name="Beszteri B."/>
            <person name="Gruber A."/>
            <person name="Heijde M."/>
            <person name="Katinka M."/>
            <person name="Mock T."/>
            <person name="Valentin K."/>
            <person name="Verret F."/>
            <person name="Berges J.A."/>
            <person name="Brownlee C."/>
            <person name="Cadoret J.P."/>
            <person name="Chiovitti A."/>
            <person name="Choi C.J."/>
            <person name="Coesel S."/>
            <person name="De Martino A."/>
            <person name="Detter J.C."/>
            <person name="Durkin C."/>
            <person name="Falciatore A."/>
            <person name="Fournet J."/>
            <person name="Haruta M."/>
            <person name="Huysman M.J."/>
            <person name="Jenkins B.D."/>
            <person name="Jiroutova K."/>
            <person name="Jorgensen R.E."/>
            <person name="Joubert Y."/>
            <person name="Kaplan A."/>
            <person name="Kroger N."/>
            <person name="Kroth P.G."/>
            <person name="La Roche J."/>
            <person name="Lindquist E."/>
            <person name="Lommer M."/>
            <person name="Martin-Jezequel V."/>
            <person name="Lopez P.J."/>
            <person name="Lucas S."/>
            <person name="Mangogna M."/>
            <person name="McGinnis K."/>
            <person name="Medlin L.K."/>
            <person name="Montsant A."/>
            <person name="Oudot-Le Secq M.P."/>
            <person name="Napoli C."/>
            <person name="Obornik M."/>
            <person name="Parker M.S."/>
            <person name="Petit J.L."/>
            <person name="Porcel B.M."/>
            <person name="Poulsen N."/>
            <person name="Robison M."/>
            <person name="Rychlewski L."/>
            <person name="Rynearson T.A."/>
            <person name="Schmutz J."/>
            <person name="Shapiro H."/>
            <person name="Siaut M."/>
            <person name="Stanley M."/>
            <person name="Sussman M.R."/>
            <person name="Taylor A.R."/>
            <person name="Vardi A."/>
            <person name="von Dassow P."/>
            <person name="Vyverman W."/>
            <person name="Willis A."/>
            <person name="Wyrwicz L.S."/>
            <person name="Rokhsar D.S."/>
            <person name="Weissenbach J."/>
            <person name="Armbrust E.V."/>
            <person name="Green B.R."/>
            <person name="Van de Peer Y."/>
            <person name="Grigoriev I.V."/>
        </authorList>
    </citation>
    <scope>NUCLEOTIDE SEQUENCE [LARGE SCALE GENOMIC DNA]</scope>
    <source>
        <strain evidence="4 5">CCMP1335</strain>
    </source>
</reference>
<dbReference type="PaxDb" id="35128-Thaps23543"/>
<feature type="domain" description="DUF7495" evidence="3">
    <location>
        <begin position="661"/>
        <end position="768"/>
    </location>
</feature>
<dbReference type="GeneID" id="7447123"/>
<gene>
    <name evidence="4" type="ORF">THAPS_23543</name>
</gene>
<keyword evidence="5" id="KW-1185">Reference proteome</keyword>
<dbReference type="GO" id="GO:0004252">
    <property type="term" value="F:serine-type endopeptidase activity"/>
    <property type="evidence" value="ECO:0000318"/>
    <property type="project" value="GO_Central"/>
</dbReference>
<name>B5YNG0_THAPS</name>
<feature type="region of interest" description="Disordered" evidence="1">
    <location>
        <begin position="973"/>
        <end position="996"/>
    </location>
</feature>
<feature type="domain" description="DUF7495" evidence="3">
    <location>
        <begin position="503"/>
        <end position="603"/>
    </location>
</feature>
<evidence type="ECO:0000313" key="5">
    <source>
        <dbReference type="Proteomes" id="UP000001449"/>
    </source>
</evidence>
<accession>B5YNG0</accession>
<dbReference type="HOGENOM" id="CLU_279852_0_0_1"/>
<dbReference type="KEGG" id="tps:THAPS_23543"/>
<feature type="transmembrane region" description="Helical" evidence="2">
    <location>
        <begin position="366"/>
        <end position="384"/>
    </location>
</feature>
<feature type="region of interest" description="Disordered" evidence="1">
    <location>
        <begin position="212"/>
        <end position="321"/>
    </location>
</feature>
<feature type="domain" description="DUF7495" evidence="3">
    <location>
        <begin position="831"/>
        <end position="944"/>
    </location>
</feature>
<dbReference type="GO" id="GO:0006508">
    <property type="term" value="P:proteolysis"/>
    <property type="evidence" value="ECO:0000318"/>
    <property type="project" value="GO_Central"/>
</dbReference>
<feature type="compositionally biased region" description="Basic and acidic residues" evidence="1">
    <location>
        <begin position="246"/>
        <end position="268"/>
    </location>
</feature>